<dbReference type="CDD" id="cd02619">
    <property type="entry name" value="Peptidase_C1"/>
    <property type="match status" value="1"/>
</dbReference>
<keyword evidence="4" id="KW-1185">Reference proteome</keyword>
<evidence type="ECO:0000259" key="2">
    <source>
        <dbReference type="SMART" id="SM00645"/>
    </source>
</evidence>
<evidence type="ECO:0000313" key="3">
    <source>
        <dbReference type="EMBL" id="RZS89761.1"/>
    </source>
</evidence>
<dbReference type="PANTHER" id="PTHR12411">
    <property type="entry name" value="CYSTEINE PROTEASE FAMILY C1-RELATED"/>
    <property type="match status" value="1"/>
</dbReference>
<comment type="similarity">
    <text evidence="1">Belongs to the peptidase C1 family.</text>
</comment>
<dbReference type="EMBL" id="SGXD01000002">
    <property type="protein sequence ID" value="RZS89761.1"/>
    <property type="molecule type" value="Genomic_DNA"/>
</dbReference>
<feature type="domain" description="Peptidase C1A papain C-terminal" evidence="2">
    <location>
        <begin position="36"/>
        <end position="257"/>
    </location>
</feature>
<reference evidence="3 4" key="1">
    <citation type="submission" date="2019-02" db="EMBL/GenBank/DDBJ databases">
        <title>Genomic Encyclopedia of Type Strains, Phase IV (KMG-IV): sequencing the most valuable type-strain genomes for metagenomic binning, comparative biology and taxonomic classification.</title>
        <authorList>
            <person name="Goeker M."/>
        </authorList>
    </citation>
    <scope>NUCLEOTIDE SEQUENCE [LARGE SCALE GENOMIC DNA]</scope>
    <source>
        <strain evidence="3 4">DSM 45622</strain>
    </source>
</reference>
<protein>
    <submittedName>
        <fullName evidence="3">Xylellain</fullName>
    </submittedName>
</protein>
<dbReference type="InterPro" id="IPR000668">
    <property type="entry name" value="Peptidase_C1A_C"/>
</dbReference>
<evidence type="ECO:0000313" key="4">
    <source>
        <dbReference type="Proteomes" id="UP000293638"/>
    </source>
</evidence>
<sequence>MAETPARRTARYGWVPDLPDQRDQLYAARPQTLRALPPKVDLRDDCPKTVYDQGRIGSCTANAIAAAYEFDLLKQGSIDMMPSRLFIYYGERAIEGSVHSDSGAQIRDGIKVVNKLGVCSEDEWPYDDTPPDYDGGPFPAGARAGQKPSAAAYASARHHRAKGYHRVVRALSQFKACLADGYPFVLGFTVYESFESDAVAQTGEMPMPSTSEHVLGGHAVLAVGYDDSTQRFHVRNSWGPGWGDGGYFTMPYAYLTTPDLSSDFWTIRTVA</sequence>
<dbReference type="Proteomes" id="UP000293638">
    <property type="component" value="Unassembled WGS sequence"/>
</dbReference>
<dbReference type="AlphaFoldDB" id="A0A4Q7NRS3"/>
<proteinExistence type="inferred from homology"/>
<dbReference type="GO" id="GO:0006508">
    <property type="term" value="P:proteolysis"/>
    <property type="evidence" value="ECO:0007669"/>
    <property type="project" value="InterPro"/>
</dbReference>
<dbReference type="Pfam" id="PF00112">
    <property type="entry name" value="Peptidase_C1"/>
    <property type="match status" value="1"/>
</dbReference>
<dbReference type="PROSITE" id="PS00639">
    <property type="entry name" value="THIOL_PROTEASE_HIS"/>
    <property type="match status" value="1"/>
</dbReference>
<dbReference type="InterPro" id="IPR025660">
    <property type="entry name" value="Pept_his_AS"/>
</dbReference>
<dbReference type="SUPFAM" id="SSF54001">
    <property type="entry name" value="Cysteine proteinases"/>
    <property type="match status" value="1"/>
</dbReference>
<dbReference type="Gene3D" id="3.90.70.10">
    <property type="entry name" value="Cysteine proteinases"/>
    <property type="match status" value="1"/>
</dbReference>
<gene>
    <name evidence="3" type="ORF">EV189_1534</name>
</gene>
<dbReference type="SMART" id="SM00645">
    <property type="entry name" value="Pept_C1"/>
    <property type="match status" value="1"/>
</dbReference>
<dbReference type="InterPro" id="IPR013128">
    <property type="entry name" value="Peptidase_C1A"/>
</dbReference>
<dbReference type="RefSeq" id="WP_130492320.1">
    <property type="nucleotide sequence ID" value="NZ_SGXD01000002.1"/>
</dbReference>
<accession>A0A4Q7NRS3</accession>
<organism evidence="3 4">
    <name type="scientific">Motilibacter rhizosphaerae</name>
    <dbReference type="NCBI Taxonomy" id="598652"/>
    <lineage>
        <taxon>Bacteria</taxon>
        <taxon>Bacillati</taxon>
        <taxon>Actinomycetota</taxon>
        <taxon>Actinomycetes</taxon>
        <taxon>Motilibacterales</taxon>
        <taxon>Motilibacteraceae</taxon>
        <taxon>Motilibacter</taxon>
    </lineage>
</organism>
<name>A0A4Q7NRS3_9ACTN</name>
<comment type="caution">
    <text evidence="3">The sequence shown here is derived from an EMBL/GenBank/DDBJ whole genome shotgun (WGS) entry which is preliminary data.</text>
</comment>
<dbReference type="InterPro" id="IPR038765">
    <property type="entry name" value="Papain-like_cys_pep_sf"/>
</dbReference>
<dbReference type="OrthoDB" id="5289073at2"/>
<dbReference type="GO" id="GO:0008234">
    <property type="term" value="F:cysteine-type peptidase activity"/>
    <property type="evidence" value="ECO:0007669"/>
    <property type="project" value="InterPro"/>
</dbReference>
<evidence type="ECO:0000256" key="1">
    <source>
        <dbReference type="ARBA" id="ARBA00008455"/>
    </source>
</evidence>